<comment type="caution">
    <text evidence="1">The sequence shown here is derived from an EMBL/GenBank/DDBJ whole genome shotgun (WGS) entry which is preliminary data.</text>
</comment>
<dbReference type="EMBL" id="JAUIZM010000012">
    <property type="protein sequence ID" value="KAK1353719.1"/>
    <property type="molecule type" value="Genomic_DNA"/>
</dbReference>
<reference evidence="1" key="2">
    <citation type="submission" date="2023-05" db="EMBL/GenBank/DDBJ databases">
        <authorList>
            <person name="Schelkunov M.I."/>
        </authorList>
    </citation>
    <scope>NUCLEOTIDE SEQUENCE</scope>
    <source>
        <strain evidence="1">Hsosn_3</strain>
        <tissue evidence="1">Leaf</tissue>
    </source>
</reference>
<dbReference type="Proteomes" id="UP001237642">
    <property type="component" value="Unassembled WGS sequence"/>
</dbReference>
<protein>
    <submittedName>
        <fullName evidence="1">Uncharacterized protein</fullName>
    </submittedName>
</protein>
<accession>A0AAD8LZ79</accession>
<proteinExistence type="predicted"/>
<sequence length="108" mass="12667">MFRKKMEACMREQHDNIIESPPWSDLHTSLLNQIAGKLCYVDQVIFHAVCKSWNAAQYKTRQVDFLPWVLRVSRPSPDMFQCHLYAIPALFNPDIYQCQLYDTGEVQS</sequence>
<dbReference type="SUPFAM" id="SSF81383">
    <property type="entry name" value="F-box domain"/>
    <property type="match status" value="1"/>
</dbReference>
<gene>
    <name evidence="1" type="ORF">POM88_052084</name>
</gene>
<evidence type="ECO:0000313" key="2">
    <source>
        <dbReference type="Proteomes" id="UP001237642"/>
    </source>
</evidence>
<dbReference type="AlphaFoldDB" id="A0AAD8LZ79"/>
<organism evidence="1 2">
    <name type="scientific">Heracleum sosnowskyi</name>
    <dbReference type="NCBI Taxonomy" id="360622"/>
    <lineage>
        <taxon>Eukaryota</taxon>
        <taxon>Viridiplantae</taxon>
        <taxon>Streptophyta</taxon>
        <taxon>Embryophyta</taxon>
        <taxon>Tracheophyta</taxon>
        <taxon>Spermatophyta</taxon>
        <taxon>Magnoliopsida</taxon>
        <taxon>eudicotyledons</taxon>
        <taxon>Gunneridae</taxon>
        <taxon>Pentapetalae</taxon>
        <taxon>asterids</taxon>
        <taxon>campanulids</taxon>
        <taxon>Apiales</taxon>
        <taxon>Apiaceae</taxon>
        <taxon>Apioideae</taxon>
        <taxon>apioid superclade</taxon>
        <taxon>Tordylieae</taxon>
        <taxon>Tordyliinae</taxon>
        <taxon>Heracleum</taxon>
    </lineage>
</organism>
<evidence type="ECO:0000313" key="1">
    <source>
        <dbReference type="EMBL" id="KAK1353719.1"/>
    </source>
</evidence>
<reference evidence="1" key="1">
    <citation type="submission" date="2023-02" db="EMBL/GenBank/DDBJ databases">
        <title>Genome of toxic invasive species Heracleum sosnowskyi carries increased number of genes despite the absence of recent whole-genome duplications.</title>
        <authorList>
            <person name="Schelkunov M."/>
            <person name="Shtratnikova V."/>
            <person name="Makarenko M."/>
            <person name="Klepikova A."/>
            <person name="Omelchenko D."/>
            <person name="Novikova G."/>
            <person name="Obukhova E."/>
            <person name="Bogdanov V."/>
            <person name="Penin A."/>
            <person name="Logacheva M."/>
        </authorList>
    </citation>
    <scope>NUCLEOTIDE SEQUENCE</scope>
    <source>
        <strain evidence="1">Hsosn_3</strain>
        <tissue evidence="1">Leaf</tissue>
    </source>
</reference>
<name>A0AAD8LZ79_9APIA</name>
<dbReference type="InterPro" id="IPR036047">
    <property type="entry name" value="F-box-like_dom_sf"/>
</dbReference>
<keyword evidence="2" id="KW-1185">Reference proteome</keyword>